<dbReference type="Gene3D" id="1.10.1140.10">
    <property type="entry name" value="Bovine Mitochondrial F1-atpase, Atp Synthase Beta Chain, Chain D, domain 3"/>
    <property type="match status" value="1"/>
</dbReference>
<evidence type="ECO:0000256" key="8">
    <source>
        <dbReference type="ARBA" id="ARBA00023136"/>
    </source>
</evidence>
<organism evidence="13 14">
    <name type="scientific">Candidatus Roizmanbacteria bacterium RIFCSPLOWO2_02_FULL_36_11</name>
    <dbReference type="NCBI Taxonomy" id="1802071"/>
    <lineage>
        <taxon>Bacteria</taxon>
        <taxon>Candidatus Roizmaniibacteriota</taxon>
    </lineage>
</organism>
<keyword evidence="11" id="KW-1003">Cell membrane</keyword>
<keyword evidence="11" id="KW-0375">Hydrogen ion transport</keyword>
<dbReference type="InterPro" id="IPR036121">
    <property type="entry name" value="ATPase_F1/V1/A1_a/bsu_N_sf"/>
</dbReference>
<dbReference type="InterPro" id="IPR020003">
    <property type="entry name" value="ATPase_a/bsu_AS"/>
</dbReference>
<dbReference type="GO" id="GO:0046933">
    <property type="term" value="F:proton-transporting ATP synthase activity, rotational mechanism"/>
    <property type="evidence" value="ECO:0007669"/>
    <property type="project" value="UniProtKB-UniRule"/>
</dbReference>
<evidence type="ECO:0000256" key="6">
    <source>
        <dbReference type="ARBA" id="ARBA00022967"/>
    </source>
</evidence>
<comment type="subcellular location">
    <subcellularLocation>
        <location evidence="11">Cell membrane</location>
        <topology evidence="11">Peripheral membrane protein</topology>
    </subcellularLocation>
    <subcellularLocation>
        <location evidence="1">Membrane</location>
        <topology evidence="1">Peripheral membrane protein</topology>
    </subcellularLocation>
</comment>
<keyword evidence="7 11" id="KW-0406">Ion transport</keyword>
<dbReference type="EC" id="7.1.2.2" evidence="11"/>
<dbReference type="SUPFAM" id="SSF47917">
    <property type="entry name" value="C-terminal domain of alpha and beta subunits of F1 ATP synthase"/>
    <property type="match status" value="1"/>
</dbReference>
<evidence type="ECO:0000256" key="3">
    <source>
        <dbReference type="ARBA" id="ARBA00022448"/>
    </source>
</evidence>
<feature type="domain" description="AAA+ ATPase" evidence="12">
    <location>
        <begin position="143"/>
        <end position="328"/>
    </location>
</feature>
<dbReference type="GO" id="GO:0045259">
    <property type="term" value="C:proton-transporting ATP synthase complex"/>
    <property type="evidence" value="ECO:0007669"/>
    <property type="project" value="UniProtKB-KW"/>
</dbReference>
<evidence type="ECO:0000256" key="10">
    <source>
        <dbReference type="ARBA" id="ARBA00023310"/>
    </source>
</evidence>
<dbReference type="SMART" id="SM00382">
    <property type="entry name" value="AAA"/>
    <property type="match status" value="1"/>
</dbReference>
<dbReference type="CDD" id="cd18115">
    <property type="entry name" value="ATP-synt_F1_beta_N"/>
    <property type="match status" value="1"/>
</dbReference>
<dbReference type="CDD" id="cd18110">
    <property type="entry name" value="ATP-synt_F1_beta_C"/>
    <property type="match status" value="1"/>
</dbReference>
<evidence type="ECO:0000256" key="2">
    <source>
        <dbReference type="ARBA" id="ARBA00008936"/>
    </source>
</evidence>
<dbReference type="InterPro" id="IPR050053">
    <property type="entry name" value="ATPase_alpha/beta_chains"/>
</dbReference>
<keyword evidence="6 11" id="KW-1278">Translocase</keyword>
<dbReference type="Pfam" id="PF22919">
    <property type="entry name" value="ATP-synt_VA_C"/>
    <property type="match status" value="1"/>
</dbReference>
<dbReference type="InterPro" id="IPR005722">
    <property type="entry name" value="ATP_synth_F1_bsu"/>
</dbReference>
<dbReference type="InterPro" id="IPR024034">
    <property type="entry name" value="ATPase_F1/V1_b/a_C"/>
</dbReference>
<comment type="caution">
    <text evidence="13">The sequence shown here is derived from an EMBL/GenBank/DDBJ whole genome shotgun (WGS) entry which is preliminary data.</text>
</comment>
<accession>A0A1F7JFZ5</accession>
<comment type="function">
    <text evidence="11">Produces ATP from ADP in the presence of a proton gradient across the membrane. The catalytic sites are hosted primarily by the beta subunits.</text>
</comment>
<feature type="binding site" evidence="11">
    <location>
        <begin position="151"/>
        <end position="158"/>
    </location>
    <ligand>
        <name>ATP</name>
        <dbReference type="ChEBI" id="CHEBI:30616"/>
    </ligand>
</feature>
<gene>
    <name evidence="11" type="primary">atpD</name>
    <name evidence="13" type="ORF">A3H78_01490</name>
</gene>
<dbReference type="AlphaFoldDB" id="A0A1F7JFZ5"/>
<dbReference type="NCBIfam" id="TIGR01039">
    <property type="entry name" value="atpD"/>
    <property type="match status" value="1"/>
</dbReference>
<dbReference type="GO" id="GO:0005886">
    <property type="term" value="C:plasma membrane"/>
    <property type="evidence" value="ECO:0007669"/>
    <property type="project" value="UniProtKB-SubCell"/>
</dbReference>
<dbReference type="Pfam" id="PF00006">
    <property type="entry name" value="ATP-synt_ab"/>
    <property type="match status" value="1"/>
</dbReference>
<dbReference type="FunFam" id="1.10.1140.10:FF:000001">
    <property type="entry name" value="ATP synthase subunit beta"/>
    <property type="match status" value="1"/>
</dbReference>
<keyword evidence="10 11" id="KW-0066">ATP synthesis</keyword>
<evidence type="ECO:0000256" key="1">
    <source>
        <dbReference type="ARBA" id="ARBA00004170"/>
    </source>
</evidence>
<keyword evidence="4 11" id="KW-0547">Nucleotide-binding</keyword>
<dbReference type="InterPro" id="IPR055190">
    <property type="entry name" value="ATP-synt_VA_C"/>
</dbReference>
<dbReference type="SUPFAM" id="SSF50615">
    <property type="entry name" value="N-terminal domain of alpha and beta subunits of F1 ATP synthase"/>
    <property type="match status" value="1"/>
</dbReference>
<dbReference type="EMBL" id="MGAV01000014">
    <property type="protein sequence ID" value="OGK54543.1"/>
    <property type="molecule type" value="Genomic_DNA"/>
</dbReference>
<dbReference type="FunFam" id="3.40.50.300:FF:000004">
    <property type="entry name" value="ATP synthase subunit beta"/>
    <property type="match status" value="1"/>
</dbReference>
<dbReference type="HAMAP" id="MF_01347">
    <property type="entry name" value="ATP_synth_beta_bact"/>
    <property type="match status" value="1"/>
</dbReference>
<keyword evidence="8 11" id="KW-0472">Membrane</keyword>
<proteinExistence type="inferred from homology"/>
<dbReference type="PROSITE" id="PS00152">
    <property type="entry name" value="ATPASE_ALPHA_BETA"/>
    <property type="match status" value="1"/>
</dbReference>
<dbReference type="InterPro" id="IPR027417">
    <property type="entry name" value="P-loop_NTPase"/>
</dbReference>
<dbReference type="InterPro" id="IPR003593">
    <property type="entry name" value="AAA+_ATPase"/>
</dbReference>
<evidence type="ECO:0000256" key="4">
    <source>
        <dbReference type="ARBA" id="ARBA00022741"/>
    </source>
</evidence>
<dbReference type="Proteomes" id="UP000177418">
    <property type="component" value="Unassembled WGS sequence"/>
</dbReference>
<dbReference type="Gene3D" id="3.40.50.300">
    <property type="entry name" value="P-loop containing nucleotide triphosphate hydrolases"/>
    <property type="match status" value="1"/>
</dbReference>
<name>A0A1F7JFZ5_9BACT</name>
<dbReference type="CDD" id="cd01133">
    <property type="entry name" value="F1-ATPase_beta_CD"/>
    <property type="match status" value="1"/>
</dbReference>
<evidence type="ECO:0000313" key="14">
    <source>
        <dbReference type="Proteomes" id="UP000177418"/>
    </source>
</evidence>
<dbReference type="InterPro" id="IPR004100">
    <property type="entry name" value="ATPase_F1/V1/A1_a/bsu_N"/>
</dbReference>
<dbReference type="Gene3D" id="2.40.10.170">
    <property type="match status" value="1"/>
</dbReference>
<keyword evidence="3 11" id="KW-0813">Transport</keyword>
<dbReference type="PANTHER" id="PTHR15184">
    <property type="entry name" value="ATP SYNTHASE"/>
    <property type="match status" value="1"/>
</dbReference>
<comment type="catalytic activity">
    <reaction evidence="11">
        <text>ATP + H2O + 4 H(+)(in) = ADP + phosphate + 5 H(+)(out)</text>
        <dbReference type="Rhea" id="RHEA:57720"/>
        <dbReference type="ChEBI" id="CHEBI:15377"/>
        <dbReference type="ChEBI" id="CHEBI:15378"/>
        <dbReference type="ChEBI" id="CHEBI:30616"/>
        <dbReference type="ChEBI" id="CHEBI:43474"/>
        <dbReference type="ChEBI" id="CHEBI:456216"/>
        <dbReference type="EC" id="7.1.2.2"/>
    </reaction>
</comment>
<dbReference type="InterPro" id="IPR000194">
    <property type="entry name" value="ATPase_F1/V1/A1_a/bsu_nucl-bd"/>
</dbReference>
<comment type="similarity">
    <text evidence="2 11">Belongs to the ATPase alpha/beta chains family.</text>
</comment>
<keyword evidence="5 11" id="KW-0067">ATP-binding</keyword>
<keyword evidence="9 11" id="KW-0139">CF(1)</keyword>
<evidence type="ECO:0000256" key="7">
    <source>
        <dbReference type="ARBA" id="ARBA00023065"/>
    </source>
</evidence>
<evidence type="ECO:0000313" key="13">
    <source>
        <dbReference type="EMBL" id="OGK54543.1"/>
    </source>
</evidence>
<evidence type="ECO:0000256" key="9">
    <source>
        <dbReference type="ARBA" id="ARBA00023196"/>
    </source>
</evidence>
<dbReference type="PANTHER" id="PTHR15184:SF71">
    <property type="entry name" value="ATP SYNTHASE SUBUNIT BETA, MITOCHONDRIAL"/>
    <property type="match status" value="1"/>
</dbReference>
<dbReference type="SUPFAM" id="SSF52540">
    <property type="entry name" value="P-loop containing nucleoside triphosphate hydrolases"/>
    <property type="match status" value="1"/>
</dbReference>
<dbReference type="Pfam" id="PF02874">
    <property type="entry name" value="ATP-synt_ab_N"/>
    <property type="match status" value="1"/>
</dbReference>
<evidence type="ECO:0000256" key="11">
    <source>
        <dbReference type="HAMAP-Rule" id="MF_01347"/>
    </source>
</evidence>
<evidence type="ECO:0000259" key="12">
    <source>
        <dbReference type="SMART" id="SM00382"/>
    </source>
</evidence>
<evidence type="ECO:0000256" key="5">
    <source>
        <dbReference type="ARBA" id="ARBA00022840"/>
    </source>
</evidence>
<dbReference type="GO" id="GO:0005524">
    <property type="term" value="F:ATP binding"/>
    <property type="evidence" value="ECO:0007669"/>
    <property type="project" value="UniProtKB-UniRule"/>
</dbReference>
<reference evidence="13 14" key="1">
    <citation type="journal article" date="2016" name="Nat. Commun.">
        <title>Thousands of microbial genomes shed light on interconnected biogeochemical processes in an aquifer system.</title>
        <authorList>
            <person name="Anantharaman K."/>
            <person name="Brown C.T."/>
            <person name="Hug L.A."/>
            <person name="Sharon I."/>
            <person name="Castelle C.J."/>
            <person name="Probst A.J."/>
            <person name="Thomas B.C."/>
            <person name="Singh A."/>
            <person name="Wilkins M.J."/>
            <person name="Karaoz U."/>
            <person name="Brodie E.L."/>
            <person name="Williams K.H."/>
            <person name="Hubbard S.S."/>
            <person name="Banfield J.F."/>
        </authorList>
    </citation>
    <scope>NUCLEOTIDE SEQUENCE [LARGE SCALE GENOMIC DNA]</scope>
</reference>
<protein>
    <recommendedName>
        <fullName evidence="11">ATP synthase subunit beta</fullName>
        <ecNumber evidence="11">7.1.2.2</ecNumber>
    </recommendedName>
    <alternativeName>
        <fullName evidence="11">ATP synthase F1 sector subunit beta</fullName>
    </alternativeName>
    <alternativeName>
        <fullName evidence="11">F-ATPase subunit beta</fullName>
    </alternativeName>
</protein>
<sequence length="456" mass="50228">MNKGKILAVRGVVVDVEFNEQETPRIFDALEIKLEDDKKLILEVEAIIGNGVVRTVAMSDTYGLRRNLEVSNTGSQISVPVGKETLGRLFNVLGENVDNKKQVVSKLRYSIHRPAPALADQAVKQEIFETGIKVFDLLIPFLKGGKIAVFGGAGVGKTVVIQELIRNIATEHGGVSVFTGVGERSREGNDLYREMNESGVIDRTALVFGQMNEPPGSRLRVALAGVAMAEYFRDEENQDVLLFIDNIFRFTQAGSEVSALLGRIPSAVGYQPTLASEMAALQERITSTSKGSITSMQAVYVPADDYTDPSPVATFAHLDASVTLDRSLADQALYPAVDPLISSSRALDPEIVGDEHYDVSREIIRILQRYKDLQDIIAILGMEELSEDDRVTVQRARKIQRFLTQPMFVAEAFTARPGKYVTLSETVRGFKEIIEGKHDDKAEQAFYMVGGIEEVK</sequence>